<dbReference type="InterPro" id="IPR036875">
    <property type="entry name" value="Znf_CCHC_sf"/>
</dbReference>
<protein>
    <recommendedName>
        <fullName evidence="1">CCHC-type domain-containing protein</fullName>
    </recommendedName>
</protein>
<proteinExistence type="predicted"/>
<dbReference type="CDD" id="cd00303">
    <property type="entry name" value="retropepsin_like"/>
    <property type="match status" value="1"/>
</dbReference>
<dbReference type="EMBL" id="JACGWN010000009">
    <property type="protein sequence ID" value="KAL0433550.1"/>
    <property type="molecule type" value="Genomic_DNA"/>
</dbReference>
<reference evidence="2" key="1">
    <citation type="submission" date="2020-06" db="EMBL/GenBank/DDBJ databases">
        <authorList>
            <person name="Li T."/>
            <person name="Hu X."/>
            <person name="Zhang T."/>
            <person name="Song X."/>
            <person name="Zhang H."/>
            <person name="Dai N."/>
            <person name="Sheng W."/>
            <person name="Hou X."/>
            <person name="Wei L."/>
        </authorList>
    </citation>
    <scope>NUCLEOTIDE SEQUENCE</scope>
    <source>
        <strain evidence="2">KEN1</strain>
        <tissue evidence="2">Leaf</tissue>
    </source>
</reference>
<dbReference type="InterPro" id="IPR021109">
    <property type="entry name" value="Peptidase_aspartic_dom_sf"/>
</dbReference>
<dbReference type="AlphaFoldDB" id="A0AAW2VX99"/>
<dbReference type="SUPFAM" id="SSF50630">
    <property type="entry name" value="Acid proteases"/>
    <property type="match status" value="1"/>
</dbReference>
<dbReference type="GO" id="GO:0003676">
    <property type="term" value="F:nucleic acid binding"/>
    <property type="evidence" value="ECO:0007669"/>
    <property type="project" value="InterPro"/>
</dbReference>
<comment type="caution">
    <text evidence="2">The sequence shown here is derived from an EMBL/GenBank/DDBJ whole genome shotgun (WGS) entry which is preliminary data.</text>
</comment>
<evidence type="ECO:0000313" key="2">
    <source>
        <dbReference type="EMBL" id="KAL0433550.1"/>
    </source>
</evidence>
<evidence type="ECO:0000259" key="1">
    <source>
        <dbReference type="Pfam" id="PF00098"/>
    </source>
</evidence>
<reference evidence="2" key="2">
    <citation type="journal article" date="2024" name="Plant">
        <title>Genomic evolution and insights into agronomic trait innovations of Sesamum species.</title>
        <authorList>
            <person name="Miao H."/>
            <person name="Wang L."/>
            <person name="Qu L."/>
            <person name="Liu H."/>
            <person name="Sun Y."/>
            <person name="Le M."/>
            <person name="Wang Q."/>
            <person name="Wei S."/>
            <person name="Zheng Y."/>
            <person name="Lin W."/>
            <person name="Duan Y."/>
            <person name="Cao H."/>
            <person name="Xiong S."/>
            <person name="Wang X."/>
            <person name="Wei L."/>
            <person name="Li C."/>
            <person name="Ma Q."/>
            <person name="Ju M."/>
            <person name="Zhao R."/>
            <person name="Li G."/>
            <person name="Mu C."/>
            <person name="Tian Q."/>
            <person name="Mei H."/>
            <person name="Zhang T."/>
            <person name="Gao T."/>
            <person name="Zhang H."/>
        </authorList>
    </citation>
    <scope>NUCLEOTIDE SEQUENCE</scope>
    <source>
        <strain evidence="2">KEN1</strain>
    </source>
</reference>
<dbReference type="InterPro" id="IPR001878">
    <property type="entry name" value="Znf_CCHC"/>
</dbReference>
<feature type="domain" description="CCHC-type" evidence="1">
    <location>
        <begin position="35"/>
        <end position="51"/>
    </location>
</feature>
<dbReference type="Pfam" id="PF00098">
    <property type="entry name" value="zf-CCHC"/>
    <property type="match status" value="1"/>
</dbReference>
<dbReference type="Gene3D" id="2.40.70.10">
    <property type="entry name" value="Acid Proteases"/>
    <property type="match status" value="1"/>
</dbReference>
<name>A0AAW2VX99_9LAMI</name>
<organism evidence="2">
    <name type="scientific">Sesamum latifolium</name>
    <dbReference type="NCBI Taxonomy" id="2727402"/>
    <lineage>
        <taxon>Eukaryota</taxon>
        <taxon>Viridiplantae</taxon>
        <taxon>Streptophyta</taxon>
        <taxon>Embryophyta</taxon>
        <taxon>Tracheophyta</taxon>
        <taxon>Spermatophyta</taxon>
        <taxon>Magnoliopsida</taxon>
        <taxon>eudicotyledons</taxon>
        <taxon>Gunneridae</taxon>
        <taxon>Pentapetalae</taxon>
        <taxon>asterids</taxon>
        <taxon>lamiids</taxon>
        <taxon>Lamiales</taxon>
        <taxon>Pedaliaceae</taxon>
        <taxon>Sesamum</taxon>
    </lineage>
</organism>
<sequence length="158" mass="17353">MGKAKFDKKFKRKEKAKEVVIETSEPRAIKKSRGGCFICENLEHRARDCPKRGKLNVMVAEQTDNDSESKQTRVGALQLSVLQAESRACVESCYKGLMMVAGQINDKEMKALVDTGATDNFVSDRVVHKLGLDIKPCDSQVKAVNSEAVPVSALPALN</sequence>
<dbReference type="SUPFAM" id="SSF57756">
    <property type="entry name" value="Retrovirus zinc finger-like domains"/>
    <property type="match status" value="1"/>
</dbReference>
<gene>
    <name evidence="2" type="ORF">Slati_2689300</name>
</gene>
<dbReference type="GO" id="GO:0008270">
    <property type="term" value="F:zinc ion binding"/>
    <property type="evidence" value="ECO:0007669"/>
    <property type="project" value="InterPro"/>
</dbReference>
<dbReference type="Pfam" id="PF13975">
    <property type="entry name" value="gag-asp_proteas"/>
    <property type="match status" value="1"/>
</dbReference>
<accession>A0AAW2VX99</accession>